<dbReference type="GO" id="GO:0005739">
    <property type="term" value="C:mitochondrion"/>
    <property type="evidence" value="ECO:0007669"/>
    <property type="project" value="TreeGrafter"/>
</dbReference>
<evidence type="ECO:0000256" key="6">
    <source>
        <dbReference type="ARBA" id="ARBA00023004"/>
    </source>
</evidence>
<dbReference type="Pfam" id="PF00174">
    <property type="entry name" value="Oxidored_molyb"/>
    <property type="match status" value="1"/>
</dbReference>
<dbReference type="InterPro" id="IPR014756">
    <property type="entry name" value="Ig_E-set"/>
</dbReference>
<dbReference type="STRING" id="1198029.A0A1U7LIC2"/>
<dbReference type="GO" id="GO:0006790">
    <property type="term" value="P:sulfur compound metabolic process"/>
    <property type="evidence" value="ECO:0007669"/>
    <property type="project" value="TreeGrafter"/>
</dbReference>
<dbReference type="GO" id="GO:0008482">
    <property type="term" value="F:sulfite oxidase activity"/>
    <property type="evidence" value="ECO:0007669"/>
    <property type="project" value="TreeGrafter"/>
</dbReference>
<organism evidence="9 10">
    <name type="scientific">Neolecta irregularis (strain DAH-3)</name>
    <dbReference type="NCBI Taxonomy" id="1198029"/>
    <lineage>
        <taxon>Eukaryota</taxon>
        <taxon>Fungi</taxon>
        <taxon>Dikarya</taxon>
        <taxon>Ascomycota</taxon>
        <taxon>Taphrinomycotina</taxon>
        <taxon>Neolectales</taxon>
        <taxon>Neolectaceae</taxon>
        <taxon>Neolecta</taxon>
    </lineage>
</organism>
<dbReference type="PANTHER" id="PTHR19372:SF7">
    <property type="entry name" value="SULFITE OXIDASE, MITOCHONDRIAL"/>
    <property type="match status" value="1"/>
</dbReference>
<accession>A0A1U7LIC2</accession>
<evidence type="ECO:0000313" key="10">
    <source>
        <dbReference type="Proteomes" id="UP000186594"/>
    </source>
</evidence>
<evidence type="ECO:0000256" key="1">
    <source>
        <dbReference type="ARBA" id="ARBA00001924"/>
    </source>
</evidence>
<name>A0A1U7LIC2_NEOID</name>
<protein>
    <submittedName>
        <fullName evidence="9">Sulfite oxidase</fullName>
    </submittedName>
</protein>
<dbReference type="PANTHER" id="PTHR19372">
    <property type="entry name" value="SULFITE REDUCTASE"/>
    <property type="match status" value="1"/>
</dbReference>
<gene>
    <name evidence="9" type="ORF">NEOLI_003619</name>
</gene>
<dbReference type="GO" id="GO:0020037">
    <property type="term" value="F:heme binding"/>
    <property type="evidence" value="ECO:0007669"/>
    <property type="project" value="TreeGrafter"/>
</dbReference>
<dbReference type="Pfam" id="PF03404">
    <property type="entry name" value="Mo-co_dimer"/>
    <property type="match status" value="1"/>
</dbReference>
<keyword evidence="4" id="KW-0479">Metal-binding</keyword>
<evidence type="ECO:0000256" key="5">
    <source>
        <dbReference type="ARBA" id="ARBA00023002"/>
    </source>
</evidence>
<keyword evidence="3" id="KW-0349">Heme</keyword>
<evidence type="ECO:0000313" key="9">
    <source>
        <dbReference type="EMBL" id="OLL22410.1"/>
    </source>
</evidence>
<feature type="domain" description="Moybdenum cofactor oxidoreductase dimerisation" evidence="8">
    <location>
        <begin position="248"/>
        <end position="339"/>
    </location>
</feature>
<comment type="caution">
    <text evidence="9">The sequence shown here is derived from an EMBL/GenBank/DDBJ whole genome shotgun (WGS) entry which is preliminary data.</text>
</comment>
<keyword evidence="10" id="KW-1185">Reference proteome</keyword>
<dbReference type="InterPro" id="IPR005066">
    <property type="entry name" value="MoCF_OxRdtse_dimer"/>
</dbReference>
<keyword evidence="2" id="KW-0500">Molybdenum</keyword>
<evidence type="ECO:0000256" key="3">
    <source>
        <dbReference type="ARBA" id="ARBA00022617"/>
    </source>
</evidence>
<dbReference type="EMBL" id="LXFE01003363">
    <property type="protein sequence ID" value="OLL22410.1"/>
    <property type="molecule type" value="Genomic_DNA"/>
</dbReference>
<dbReference type="GO" id="GO:0030151">
    <property type="term" value="F:molybdenum ion binding"/>
    <property type="evidence" value="ECO:0007669"/>
    <property type="project" value="InterPro"/>
</dbReference>
<dbReference type="InterPro" id="IPR000572">
    <property type="entry name" value="OxRdtase_Mopterin-bd_dom"/>
</dbReference>
<dbReference type="InterPro" id="IPR008335">
    <property type="entry name" value="Mopterin_OxRdtase_euk"/>
</dbReference>
<sequence length="346" mass="38713">MNYIAQPCRLPDILLVHGTEPYNAETPLHLLNENCSLLDPRTIFRRNHGPLPNIRENDHILYINGLIEQPLELNMVQLRKFDKHTVVSAIQCAGNRRSEMSETETTQGLQWRAGTISNCSYSGARIGHILKKARCRKTTGLHIVIACDIQKCDEDGNYETSIPIEKAMSEECLLAYEMNGKVLPREHGFPVRAVIPGFAGARMTKFVTRITVQEKESSSYYQQHDYKILPPHITSQQQASAYWSNVLSIQEMPVNSAITSPQSGEAVISKEGRVELTGYAVAGPGGCVKSVYVGDGDHWIEANLQKSSERWAMVFWNTTLLDVTPETVIYCRAVDESGKLDGFSKD</sequence>
<keyword evidence="6" id="KW-0408">Iron</keyword>
<feature type="domain" description="Oxidoreductase molybdopterin-binding" evidence="7">
    <location>
        <begin position="48"/>
        <end position="221"/>
    </location>
</feature>
<proteinExistence type="predicted"/>
<dbReference type="InterPro" id="IPR036374">
    <property type="entry name" value="OxRdtase_Mopterin-bd_sf"/>
</dbReference>
<evidence type="ECO:0000256" key="2">
    <source>
        <dbReference type="ARBA" id="ARBA00022505"/>
    </source>
</evidence>
<dbReference type="OMA" id="MSHGYRI"/>
<dbReference type="PROSITE" id="PS00559">
    <property type="entry name" value="MOLYBDOPTERIN_EUK"/>
    <property type="match status" value="1"/>
</dbReference>
<comment type="cofactor">
    <cofactor evidence="1">
        <name>Mo-molybdopterin</name>
        <dbReference type="ChEBI" id="CHEBI:71302"/>
    </cofactor>
</comment>
<evidence type="ECO:0000256" key="4">
    <source>
        <dbReference type="ARBA" id="ARBA00022723"/>
    </source>
</evidence>
<dbReference type="Gene3D" id="3.90.420.10">
    <property type="entry name" value="Oxidoreductase, molybdopterin-binding domain"/>
    <property type="match status" value="1"/>
</dbReference>
<dbReference type="OrthoDB" id="10051395at2759"/>
<dbReference type="AlphaFoldDB" id="A0A1U7LIC2"/>
<dbReference type="InterPro" id="IPR022407">
    <property type="entry name" value="OxRdtase_Mopterin_BS"/>
</dbReference>
<keyword evidence="5" id="KW-0560">Oxidoreductase</keyword>
<reference evidence="9 10" key="1">
    <citation type="submission" date="2016-04" db="EMBL/GenBank/DDBJ databases">
        <title>Evolutionary innovation and constraint leading to complex multicellularity in the Ascomycota.</title>
        <authorList>
            <person name="Cisse O."/>
            <person name="Nguyen A."/>
            <person name="Hewitt D.A."/>
            <person name="Jedd G."/>
            <person name="Stajich J.E."/>
        </authorList>
    </citation>
    <scope>NUCLEOTIDE SEQUENCE [LARGE SCALE GENOMIC DNA]</scope>
    <source>
        <strain evidence="9 10">DAH-3</strain>
    </source>
</reference>
<dbReference type="GO" id="GO:0043546">
    <property type="term" value="F:molybdopterin cofactor binding"/>
    <property type="evidence" value="ECO:0007669"/>
    <property type="project" value="InterPro"/>
</dbReference>
<evidence type="ECO:0000259" key="8">
    <source>
        <dbReference type="Pfam" id="PF03404"/>
    </source>
</evidence>
<dbReference type="Gene3D" id="2.60.40.650">
    <property type="match status" value="1"/>
</dbReference>
<evidence type="ECO:0000259" key="7">
    <source>
        <dbReference type="Pfam" id="PF00174"/>
    </source>
</evidence>
<dbReference type="SUPFAM" id="SSF56524">
    <property type="entry name" value="Oxidoreductase molybdopterin-binding domain"/>
    <property type="match status" value="1"/>
</dbReference>
<dbReference type="Proteomes" id="UP000186594">
    <property type="component" value="Unassembled WGS sequence"/>
</dbReference>
<dbReference type="PRINTS" id="PR00407">
    <property type="entry name" value="EUMOPTERIN"/>
</dbReference>
<dbReference type="SUPFAM" id="SSF81296">
    <property type="entry name" value="E set domains"/>
    <property type="match status" value="1"/>
</dbReference>